<dbReference type="SUPFAM" id="SSF46548">
    <property type="entry name" value="alpha-helical ferredoxin"/>
    <property type="match status" value="1"/>
</dbReference>
<feature type="compositionally biased region" description="Polar residues" evidence="6">
    <location>
        <begin position="1188"/>
        <end position="1203"/>
    </location>
</feature>
<feature type="compositionally biased region" description="Low complexity" evidence="6">
    <location>
        <begin position="885"/>
        <end position="908"/>
    </location>
</feature>
<dbReference type="PANTHER" id="PTHR43255:SF1">
    <property type="entry name" value="IRON-SULFUR-BINDING OXIDOREDUCTASE FADF-RELATED"/>
    <property type="match status" value="1"/>
</dbReference>
<dbReference type="Proteomes" id="UP000029990">
    <property type="component" value="Unassembled WGS sequence"/>
</dbReference>
<keyword evidence="3" id="KW-0560">Oxidoreductase</keyword>
<keyword evidence="2" id="KW-0479">Metal-binding</keyword>
<gene>
    <name evidence="9" type="ORF">N798_10520</name>
</gene>
<keyword evidence="7" id="KW-0812">Transmembrane</keyword>
<feature type="compositionally biased region" description="Acidic residues" evidence="6">
    <location>
        <begin position="1228"/>
        <end position="1247"/>
    </location>
</feature>
<evidence type="ECO:0000256" key="7">
    <source>
        <dbReference type="SAM" id="Phobius"/>
    </source>
</evidence>
<dbReference type="InterPro" id="IPR017900">
    <property type="entry name" value="4Fe4S_Fe_S_CS"/>
</dbReference>
<feature type="domain" description="4Fe-4S ferredoxin-type" evidence="8">
    <location>
        <begin position="313"/>
        <end position="340"/>
    </location>
</feature>
<dbReference type="InterPro" id="IPR051460">
    <property type="entry name" value="HdrC_iron-sulfur_subunit"/>
</dbReference>
<sequence>MSALQIVAAAICFPLMLVGWALLFRQIGRFVALYRVGQADPRRSDAPMSRTWTLAKEFLGHTRMSRLPVVAVAHWFTALSFLLLFGTLVTAFGQLIEPRWQLPLIGHFPPYEWLTEVFAWTGLVGIVVLIVIRQLKHPRSAAGVDGRRSRFFGSTWWQAYYVELTILGVTLCILTLRVLEAALTKVEHPEESVGLHFPLTGWLSGLFSGTSVGALEAWIVVVAAIKILISFAWMITISLTPTMGVAWHRFLAFPNIWFKREASGRTALGNLKPMTMGDGRPFSMEAMEALGESEDESAAEPVLGVGKVEDFTWKGLLDFSTCTECGRCQSQCPAWNTDKPLSPKMLMMTLRDHANAKSPWLTASEEARASLPAATTALAEVPLVGQTGYDLDSPLTAYNALGFGPDGEPTAVIDEDVLWSCTTCGACVEQCPVDIEHVDHIVDMRRYQTLIESAFPSELGGLFKNLESKGNPWGMGARARLDWAKDLPFEVRILGKDVESASEVDWLFWVGCAGAYEDRAKKTTRAVAELLDTAGVSFAVLGDGETCTGDSARRAGNEILFSMLAEQNVATLNDAGATKIVVTCAHCFNTIKNEYPDLGGSFEVVHHTQLLNRLVRDKKLVPVARPADAPGMSSAKNAASTAPSVTYHDPCYLGRHNNVYAPPRELIGALPGVELREMERFKEKSFCCGAGGARMWMEEKLGGRINMNRTEEALATGAERIAIGCPFCRVMISDGLTAKQSEGVGEDVEVVDVAQMLLAAVRRGSEDGTADVAVDESAAAAVASESESYAGQSGSAAAAGAAAAGVGAGAAVGTATVAEAPVAEAPTAAAAEADPWDEPATPAATPAQAEEPKTEVPAAAAEADPWDQPATPAAKPTQAEEPKAEAPAAAAAEADPWDQPATPAAKPTQAEEPKAEAPAAAAAEADPWDQPATPAAKPTQAEEPKAEAPAAAAAEADPWDDPTTPEATAQTQGPAVAAPAEDVDPWDEPSVPASKAEAPETEAKASASEGAPSPQKLETAAAASTDDVDPWDEPATPAAKSEEPKDEPASPVTAPASDDVDPWDEPVTPAGALDEAGTGAEATAEEPTAEPSEVDRAAAEDDATSPTAASPDDVDPWDEPATPTPVAEVPQSDSGVQTETSSAANEGASEQPAAELSDSAVPGDASNRDELLASPDPWDDASDLSERATVTSEAATEVSNADSNADPVTASASTDDPAAPVGTAPDEVAAEGTEETSESEDETDSETESQTATETENQTASPEPAENQAETASVDTQNDVGTSDGDAGAEDEASRKPEAPATPANAEELLNAPDPWD</sequence>
<feature type="compositionally biased region" description="Low complexity" evidence="6">
    <location>
        <begin position="916"/>
        <end position="939"/>
    </location>
</feature>
<feature type="transmembrane region" description="Helical" evidence="7">
    <location>
        <begin position="199"/>
        <end position="224"/>
    </location>
</feature>
<evidence type="ECO:0000313" key="10">
    <source>
        <dbReference type="Proteomes" id="UP000029990"/>
    </source>
</evidence>
<dbReference type="EMBL" id="AVPI01000028">
    <property type="protein sequence ID" value="KGN30592.1"/>
    <property type="molecule type" value="Genomic_DNA"/>
</dbReference>
<keyword evidence="4" id="KW-0408">Iron</keyword>
<dbReference type="PROSITE" id="PS00198">
    <property type="entry name" value="4FE4S_FER_1"/>
    <property type="match status" value="1"/>
</dbReference>
<feature type="transmembrane region" description="Helical" evidence="7">
    <location>
        <begin position="69"/>
        <end position="93"/>
    </location>
</feature>
<dbReference type="InterPro" id="IPR004017">
    <property type="entry name" value="Cys_rich_dom"/>
</dbReference>
<evidence type="ECO:0000256" key="5">
    <source>
        <dbReference type="ARBA" id="ARBA00023014"/>
    </source>
</evidence>
<reference evidence="9 10" key="1">
    <citation type="submission" date="2013-08" db="EMBL/GenBank/DDBJ databases">
        <title>The genome sequence of Knoellia flava.</title>
        <authorList>
            <person name="Zhu W."/>
            <person name="Wang G."/>
        </authorList>
    </citation>
    <scope>NUCLEOTIDE SEQUENCE [LARGE SCALE GENOMIC DNA]</scope>
    <source>
        <strain evidence="9 10">TL1</strain>
    </source>
</reference>
<dbReference type="InterPro" id="IPR009051">
    <property type="entry name" value="Helical_ferredxn"/>
</dbReference>
<keyword evidence="10" id="KW-1185">Reference proteome</keyword>
<keyword evidence="5" id="KW-0411">Iron-sulfur</keyword>
<feature type="compositionally biased region" description="Low complexity" evidence="6">
    <location>
        <begin position="1248"/>
        <end position="1261"/>
    </location>
</feature>
<evidence type="ECO:0000259" key="8">
    <source>
        <dbReference type="PROSITE" id="PS51379"/>
    </source>
</evidence>
<feature type="compositionally biased region" description="Low complexity" evidence="6">
    <location>
        <begin position="823"/>
        <end position="849"/>
    </location>
</feature>
<feature type="compositionally biased region" description="Polar residues" evidence="6">
    <location>
        <begin position="1131"/>
        <end position="1144"/>
    </location>
</feature>
<organism evidence="9 10">
    <name type="scientific">Knoellia flava TL1</name>
    <dbReference type="NCBI Taxonomy" id="1385518"/>
    <lineage>
        <taxon>Bacteria</taxon>
        <taxon>Bacillati</taxon>
        <taxon>Actinomycetota</taxon>
        <taxon>Actinomycetes</taxon>
        <taxon>Micrococcales</taxon>
        <taxon>Intrasporangiaceae</taxon>
        <taxon>Knoellia</taxon>
    </lineage>
</organism>
<dbReference type="Pfam" id="PF02754">
    <property type="entry name" value="CCG"/>
    <property type="match status" value="2"/>
</dbReference>
<feature type="domain" description="4Fe-4S ferredoxin-type" evidence="8">
    <location>
        <begin position="409"/>
        <end position="441"/>
    </location>
</feature>
<feature type="transmembrane region" description="Helical" evidence="7">
    <location>
        <begin position="6"/>
        <end position="24"/>
    </location>
</feature>
<proteinExistence type="predicted"/>
<keyword evidence="7" id="KW-0472">Membrane</keyword>
<accession>A0ABR4XDK1</accession>
<feature type="compositionally biased region" description="Low complexity" evidence="6">
    <location>
        <begin position="1299"/>
        <end position="1308"/>
    </location>
</feature>
<feature type="transmembrane region" description="Helical" evidence="7">
    <location>
        <begin position="231"/>
        <end position="250"/>
    </location>
</feature>
<dbReference type="PANTHER" id="PTHR43255">
    <property type="entry name" value="IRON-SULFUR-BINDING OXIDOREDUCTASE FADF-RELATED-RELATED"/>
    <property type="match status" value="1"/>
</dbReference>
<evidence type="ECO:0000256" key="3">
    <source>
        <dbReference type="ARBA" id="ARBA00023002"/>
    </source>
</evidence>
<dbReference type="Pfam" id="PF13187">
    <property type="entry name" value="Fer4_9"/>
    <property type="match status" value="1"/>
</dbReference>
<dbReference type="InterPro" id="IPR017896">
    <property type="entry name" value="4Fe4S_Fe-S-bd"/>
</dbReference>
<comment type="caution">
    <text evidence="9">The sequence shown here is derived from an EMBL/GenBank/DDBJ whole genome shotgun (WGS) entry which is preliminary data.</text>
</comment>
<feature type="compositionally biased region" description="Low complexity" evidence="6">
    <location>
        <begin position="947"/>
        <end position="980"/>
    </location>
</feature>
<keyword evidence="7" id="KW-1133">Transmembrane helix</keyword>
<feature type="compositionally biased region" description="Polar residues" evidence="6">
    <location>
        <begin position="1268"/>
        <end position="1281"/>
    </location>
</feature>
<evidence type="ECO:0000256" key="2">
    <source>
        <dbReference type="ARBA" id="ARBA00022723"/>
    </source>
</evidence>
<feature type="region of interest" description="Disordered" evidence="6">
    <location>
        <begin position="823"/>
        <end position="1317"/>
    </location>
</feature>
<evidence type="ECO:0000256" key="4">
    <source>
        <dbReference type="ARBA" id="ARBA00023004"/>
    </source>
</evidence>
<dbReference type="PROSITE" id="PS51379">
    <property type="entry name" value="4FE4S_FER_2"/>
    <property type="match status" value="2"/>
</dbReference>
<evidence type="ECO:0000256" key="1">
    <source>
        <dbReference type="ARBA" id="ARBA00022485"/>
    </source>
</evidence>
<evidence type="ECO:0000313" key="9">
    <source>
        <dbReference type="EMBL" id="KGN30592.1"/>
    </source>
</evidence>
<dbReference type="RefSeq" id="WP_035948210.1">
    <property type="nucleotide sequence ID" value="NZ_AVPI01000028.1"/>
</dbReference>
<evidence type="ECO:0000256" key="6">
    <source>
        <dbReference type="SAM" id="MobiDB-lite"/>
    </source>
</evidence>
<feature type="compositionally biased region" description="Low complexity" evidence="6">
    <location>
        <begin position="1070"/>
        <end position="1082"/>
    </location>
</feature>
<name>A0ABR4XDK1_9MICO</name>
<feature type="transmembrane region" description="Helical" evidence="7">
    <location>
        <begin position="157"/>
        <end position="179"/>
    </location>
</feature>
<feature type="transmembrane region" description="Helical" evidence="7">
    <location>
        <begin position="113"/>
        <end position="132"/>
    </location>
</feature>
<keyword evidence="1" id="KW-0004">4Fe-4S</keyword>
<dbReference type="Gene3D" id="1.10.1060.10">
    <property type="entry name" value="Alpha-helical ferredoxin"/>
    <property type="match status" value="2"/>
</dbReference>
<protein>
    <submittedName>
        <fullName evidence="9">Iron-sulfur-binding reductase</fullName>
    </submittedName>
</protein>